<evidence type="ECO:0000313" key="2">
    <source>
        <dbReference type="Proteomes" id="UP000283374"/>
    </source>
</evidence>
<keyword evidence="2" id="KW-1185">Reference proteome</keyword>
<dbReference type="EMBL" id="QWKP01000148">
    <property type="protein sequence ID" value="RHA43680.1"/>
    <property type="molecule type" value="Genomic_DNA"/>
</dbReference>
<evidence type="ECO:0000313" key="1">
    <source>
        <dbReference type="EMBL" id="RHA43680.1"/>
    </source>
</evidence>
<dbReference type="RefSeq" id="WP_118766390.1">
    <property type="nucleotide sequence ID" value="NZ_QWKP01000148.1"/>
</dbReference>
<gene>
    <name evidence="1" type="ORF">D1825_05195</name>
</gene>
<dbReference type="Proteomes" id="UP000283374">
    <property type="component" value="Unassembled WGS sequence"/>
</dbReference>
<reference evidence="1 2" key="1">
    <citation type="submission" date="2018-08" db="EMBL/GenBank/DDBJ databases">
        <title>Cellulomonas rhizosphaerae sp. nov., a novel actinomycete isolated from soil.</title>
        <authorList>
            <person name="Tian Y."/>
        </authorList>
    </citation>
    <scope>NUCLEOTIDE SEQUENCE [LARGE SCALE GENOMIC DNA]</scope>
    <source>
        <strain evidence="1 2">NEAU-TCZ24</strain>
    </source>
</reference>
<accession>A0A413RP48</accession>
<comment type="caution">
    <text evidence="1">The sequence shown here is derived from an EMBL/GenBank/DDBJ whole genome shotgun (WGS) entry which is preliminary data.</text>
</comment>
<organism evidence="1 2">
    <name type="scientific">Cellulomonas rhizosphaerae</name>
    <dbReference type="NCBI Taxonomy" id="2293719"/>
    <lineage>
        <taxon>Bacteria</taxon>
        <taxon>Bacillati</taxon>
        <taxon>Actinomycetota</taxon>
        <taxon>Actinomycetes</taxon>
        <taxon>Micrococcales</taxon>
        <taxon>Cellulomonadaceae</taxon>
        <taxon>Cellulomonas</taxon>
    </lineage>
</organism>
<sequence length="92" mass="10129">MNAGWLTVVGTVVATLGVVWAALAARSASLRSAKVTDEGKFREQLMERVDKLETRVAVVEKQSEARMAFINVLENHIWMGKQPPPPERPSGL</sequence>
<protein>
    <submittedName>
        <fullName evidence="1">Uncharacterized protein</fullName>
    </submittedName>
</protein>
<name>A0A413RP48_9CELL</name>
<dbReference type="AlphaFoldDB" id="A0A413RP48"/>
<proteinExistence type="predicted"/>
<dbReference type="OrthoDB" id="5122100at2"/>